<evidence type="ECO:0000313" key="4">
    <source>
        <dbReference type="EMBL" id="WPK11689.1"/>
    </source>
</evidence>
<dbReference type="GO" id="GO:0032259">
    <property type="term" value="P:methylation"/>
    <property type="evidence" value="ECO:0007669"/>
    <property type="project" value="UniProtKB-KW"/>
</dbReference>
<reference evidence="4 5" key="1">
    <citation type="submission" date="2023-09" db="EMBL/GenBank/DDBJ databases">
        <authorList>
            <person name="Page C.A."/>
            <person name="Perez-Diaz I.M."/>
        </authorList>
    </citation>
    <scope>NUCLEOTIDE SEQUENCE [LARGE SCALE GENOMIC DNA]</scope>
    <source>
        <strain evidence="4 5">Ll15</strain>
    </source>
</reference>
<keyword evidence="2 4" id="KW-0808">Transferase</keyword>
<dbReference type="RefSeq" id="WP_319836642.1">
    <property type="nucleotide sequence ID" value="NZ_CP137624.1"/>
</dbReference>
<dbReference type="GO" id="GO:0008168">
    <property type="term" value="F:methyltransferase activity"/>
    <property type="evidence" value="ECO:0007669"/>
    <property type="project" value="UniProtKB-KW"/>
</dbReference>
<dbReference type="Gene3D" id="3.40.50.150">
    <property type="entry name" value="Vaccinia Virus protein VP39"/>
    <property type="match status" value="1"/>
</dbReference>
<gene>
    <name evidence="4" type="ORF">R6U77_17630</name>
</gene>
<keyword evidence="5" id="KW-1185">Reference proteome</keyword>
<dbReference type="Proteomes" id="UP001322664">
    <property type="component" value="Chromosome"/>
</dbReference>
<dbReference type="EC" id="2.1.-.-" evidence="4"/>
<evidence type="ECO:0000256" key="2">
    <source>
        <dbReference type="ARBA" id="ARBA00022679"/>
    </source>
</evidence>
<dbReference type="EMBL" id="CP137624">
    <property type="protein sequence ID" value="WPK11689.1"/>
    <property type="molecule type" value="Genomic_DNA"/>
</dbReference>
<dbReference type="PANTHER" id="PTHR43464">
    <property type="entry name" value="METHYLTRANSFERASE"/>
    <property type="match status" value="1"/>
</dbReference>
<dbReference type="CDD" id="cd02440">
    <property type="entry name" value="AdoMet_MTases"/>
    <property type="match status" value="1"/>
</dbReference>
<name>A0ABZ0RXD3_9BACI</name>
<organism evidence="4 5">
    <name type="scientific">Lysinibacillus louembei</name>
    <dbReference type="NCBI Taxonomy" id="1470088"/>
    <lineage>
        <taxon>Bacteria</taxon>
        <taxon>Bacillati</taxon>
        <taxon>Bacillota</taxon>
        <taxon>Bacilli</taxon>
        <taxon>Bacillales</taxon>
        <taxon>Bacillaceae</taxon>
        <taxon>Lysinibacillus</taxon>
    </lineage>
</organism>
<dbReference type="PANTHER" id="PTHR43464:SF19">
    <property type="entry name" value="UBIQUINONE BIOSYNTHESIS O-METHYLTRANSFERASE, MITOCHONDRIAL"/>
    <property type="match status" value="1"/>
</dbReference>
<dbReference type="InterPro" id="IPR029063">
    <property type="entry name" value="SAM-dependent_MTases_sf"/>
</dbReference>
<sequence>MVKVDALLQAMAMPASAHQIQQIQTAHRLQLIDFWGIPKGANVLEIGCGQGDTLAALAYTVGATGFVHGIDVADARYGAPETLGQARERLLQSELGQQLRIDFNIDIFNEQVTFQDKQFDYIVLSHCIWYFASYEMLEKMLMRIRPWGQHLCLAEWNPCIELAEQLPHFTAVSIQAIIESFKTSSESNVRTMFYPKDIEQALNKSGWTIDKKDNIYSPDLQDGDWEVDAALSFYPEELEGLPQIPAKLKQLLLAQIEALKEVKEIKPMSTFCVKAR</sequence>
<protein>
    <submittedName>
        <fullName evidence="4">Class I SAM-dependent methyltransferase</fullName>
        <ecNumber evidence="4">2.1.-.-</ecNumber>
    </submittedName>
</protein>
<evidence type="ECO:0000256" key="3">
    <source>
        <dbReference type="ARBA" id="ARBA00022691"/>
    </source>
</evidence>
<proteinExistence type="predicted"/>
<evidence type="ECO:0000313" key="5">
    <source>
        <dbReference type="Proteomes" id="UP001322664"/>
    </source>
</evidence>
<accession>A0ABZ0RXD3</accession>
<keyword evidence="1 4" id="KW-0489">Methyltransferase</keyword>
<evidence type="ECO:0000256" key="1">
    <source>
        <dbReference type="ARBA" id="ARBA00022603"/>
    </source>
</evidence>
<dbReference type="Pfam" id="PF13489">
    <property type="entry name" value="Methyltransf_23"/>
    <property type="match status" value="1"/>
</dbReference>
<keyword evidence="3" id="KW-0949">S-adenosyl-L-methionine</keyword>
<dbReference type="SUPFAM" id="SSF53335">
    <property type="entry name" value="S-adenosyl-L-methionine-dependent methyltransferases"/>
    <property type="match status" value="1"/>
</dbReference>